<evidence type="ECO:0000256" key="1">
    <source>
        <dbReference type="ARBA" id="ARBA00004123"/>
    </source>
</evidence>
<feature type="non-terminal residue" evidence="12">
    <location>
        <position position="98"/>
    </location>
</feature>
<comment type="caution">
    <text evidence="12">The sequence shown here is derived from an EMBL/GenBank/DDBJ whole genome shotgun (WGS) entry which is preliminary data.</text>
</comment>
<evidence type="ECO:0000313" key="13">
    <source>
        <dbReference type="Proteomes" id="UP000789342"/>
    </source>
</evidence>
<dbReference type="GO" id="GO:0008270">
    <property type="term" value="F:zinc ion binding"/>
    <property type="evidence" value="ECO:0007669"/>
    <property type="project" value="UniProtKB-KW"/>
</dbReference>
<evidence type="ECO:0000256" key="7">
    <source>
        <dbReference type="ARBA" id="ARBA00023125"/>
    </source>
</evidence>
<keyword evidence="4 10" id="KW-0863">Zinc-finger</keyword>
<keyword evidence="2" id="KW-0479">Metal-binding</keyword>
<evidence type="ECO:0000256" key="2">
    <source>
        <dbReference type="ARBA" id="ARBA00022723"/>
    </source>
</evidence>
<dbReference type="Proteomes" id="UP000789342">
    <property type="component" value="Unassembled WGS sequence"/>
</dbReference>
<dbReference type="PROSITE" id="PS50157">
    <property type="entry name" value="ZINC_FINGER_C2H2_2"/>
    <property type="match status" value="1"/>
</dbReference>
<organism evidence="12 13">
    <name type="scientific">Acaulospora morrowiae</name>
    <dbReference type="NCBI Taxonomy" id="94023"/>
    <lineage>
        <taxon>Eukaryota</taxon>
        <taxon>Fungi</taxon>
        <taxon>Fungi incertae sedis</taxon>
        <taxon>Mucoromycota</taxon>
        <taxon>Glomeromycotina</taxon>
        <taxon>Glomeromycetes</taxon>
        <taxon>Diversisporales</taxon>
        <taxon>Acaulosporaceae</taxon>
        <taxon>Acaulospora</taxon>
    </lineage>
</organism>
<evidence type="ECO:0000256" key="6">
    <source>
        <dbReference type="ARBA" id="ARBA00023015"/>
    </source>
</evidence>
<reference evidence="12" key="1">
    <citation type="submission" date="2021-06" db="EMBL/GenBank/DDBJ databases">
        <authorList>
            <person name="Kallberg Y."/>
            <person name="Tangrot J."/>
            <person name="Rosling A."/>
        </authorList>
    </citation>
    <scope>NUCLEOTIDE SEQUENCE</scope>
    <source>
        <strain evidence="12">CL551</strain>
    </source>
</reference>
<evidence type="ECO:0000256" key="5">
    <source>
        <dbReference type="ARBA" id="ARBA00022833"/>
    </source>
</evidence>
<comment type="subcellular location">
    <subcellularLocation>
        <location evidence="1">Nucleus</location>
    </subcellularLocation>
</comment>
<dbReference type="InterPro" id="IPR013087">
    <property type="entry name" value="Znf_C2H2_type"/>
</dbReference>
<dbReference type="SMART" id="SM00355">
    <property type="entry name" value="ZnF_C2H2"/>
    <property type="match status" value="1"/>
</dbReference>
<keyword evidence="6" id="KW-0805">Transcription regulation</keyword>
<keyword evidence="5" id="KW-0862">Zinc</keyword>
<evidence type="ECO:0000256" key="8">
    <source>
        <dbReference type="ARBA" id="ARBA00023163"/>
    </source>
</evidence>
<dbReference type="AlphaFoldDB" id="A0A9N9CHT9"/>
<dbReference type="FunFam" id="3.30.160.60:FF:000965">
    <property type="entry name" value="Neurotrophin receptor-interacting factor homolog"/>
    <property type="match status" value="1"/>
</dbReference>
<keyword evidence="9" id="KW-0539">Nucleus</keyword>
<evidence type="ECO:0000313" key="12">
    <source>
        <dbReference type="EMBL" id="CAG8602243.1"/>
    </source>
</evidence>
<dbReference type="Gene3D" id="3.30.160.60">
    <property type="entry name" value="Classic Zinc Finger"/>
    <property type="match status" value="1"/>
</dbReference>
<evidence type="ECO:0000256" key="4">
    <source>
        <dbReference type="ARBA" id="ARBA00022771"/>
    </source>
</evidence>
<sequence length="98" mass="11220">MNNQVIYRLYYSNIQGETFYVEDQGWVFNINDLKYPVLIGHLTDARLMDSIGALTLKSYQTEINGSILTKQHGCNFCGKVFQSPSALKIHYNSHTGER</sequence>
<gene>
    <name evidence="12" type="ORF">AMORRO_LOCUS7833</name>
</gene>
<evidence type="ECO:0000259" key="11">
    <source>
        <dbReference type="PROSITE" id="PS50157"/>
    </source>
</evidence>
<proteinExistence type="predicted"/>
<keyword evidence="8" id="KW-0804">Transcription</keyword>
<dbReference type="OrthoDB" id="6077919at2759"/>
<name>A0A9N9CHT9_9GLOM</name>
<evidence type="ECO:0000256" key="3">
    <source>
        <dbReference type="ARBA" id="ARBA00022737"/>
    </source>
</evidence>
<dbReference type="SUPFAM" id="SSF57667">
    <property type="entry name" value="beta-beta-alpha zinc fingers"/>
    <property type="match status" value="1"/>
</dbReference>
<keyword evidence="3" id="KW-0677">Repeat</keyword>
<feature type="domain" description="C2H2-type" evidence="11">
    <location>
        <begin position="72"/>
        <end position="98"/>
    </location>
</feature>
<dbReference type="GO" id="GO:0005634">
    <property type="term" value="C:nucleus"/>
    <property type="evidence" value="ECO:0007669"/>
    <property type="project" value="UniProtKB-SubCell"/>
</dbReference>
<accession>A0A9N9CHT9</accession>
<dbReference type="EMBL" id="CAJVPV010006259">
    <property type="protein sequence ID" value="CAG8602243.1"/>
    <property type="molecule type" value="Genomic_DNA"/>
</dbReference>
<dbReference type="PROSITE" id="PS00028">
    <property type="entry name" value="ZINC_FINGER_C2H2_1"/>
    <property type="match status" value="1"/>
</dbReference>
<evidence type="ECO:0000256" key="10">
    <source>
        <dbReference type="PROSITE-ProRule" id="PRU00042"/>
    </source>
</evidence>
<evidence type="ECO:0000256" key="9">
    <source>
        <dbReference type="ARBA" id="ARBA00023242"/>
    </source>
</evidence>
<keyword evidence="13" id="KW-1185">Reference proteome</keyword>
<dbReference type="GO" id="GO:0003677">
    <property type="term" value="F:DNA binding"/>
    <property type="evidence" value="ECO:0007669"/>
    <property type="project" value="UniProtKB-KW"/>
</dbReference>
<dbReference type="InterPro" id="IPR036236">
    <property type="entry name" value="Znf_C2H2_sf"/>
</dbReference>
<dbReference type="Pfam" id="PF12874">
    <property type="entry name" value="zf-met"/>
    <property type="match status" value="1"/>
</dbReference>
<protein>
    <submittedName>
        <fullName evidence="12">4083_t:CDS:1</fullName>
    </submittedName>
</protein>
<keyword evidence="7" id="KW-0238">DNA-binding</keyword>